<dbReference type="Proteomes" id="UP000294820">
    <property type="component" value="Chromosome 1"/>
</dbReference>
<evidence type="ECO:0000256" key="1">
    <source>
        <dbReference type="ARBA" id="ARBA00003293"/>
    </source>
</evidence>
<dbReference type="GO" id="GO:0006260">
    <property type="term" value="P:DNA replication"/>
    <property type="evidence" value="ECO:0007669"/>
    <property type="project" value="UniProtKB-KW"/>
</dbReference>
<keyword evidence="6" id="KW-0378">Hydrolase</keyword>
<keyword evidence="5" id="KW-0255">Endonuclease</keyword>
<dbReference type="KEGG" id="daq:DAQ1742_02549"/>
<dbReference type="EMBL" id="LT615367">
    <property type="protein sequence ID" value="SLM63427.1"/>
    <property type="molecule type" value="Genomic_DNA"/>
</dbReference>
<proteinExistence type="inferred from homology"/>
<dbReference type="GO" id="GO:0016787">
    <property type="term" value="F:hydrolase activity"/>
    <property type="evidence" value="ECO:0007669"/>
    <property type="project" value="UniProtKB-KW"/>
</dbReference>
<evidence type="ECO:0000256" key="6">
    <source>
        <dbReference type="ARBA" id="ARBA00022801"/>
    </source>
</evidence>
<comment type="similarity">
    <text evidence="2">Belongs to the phage GPA family.</text>
</comment>
<keyword evidence="4" id="KW-0540">Nuclease</keyword>
<evidence type="ECO:0000313" key="8">
    <source>
        <dbReference type="EMBL" id="SLM63427.1"/>
    </source>
</evidence>
<keyword evidence="9" id="KW-1185">Reference proteome</keyword>
<name>A0A375ABS5_9GAMM</name>
<dbReference type="Pfam" id="PF05840">
    <property type="entry name" value="Phage_GPA"/>
    <property type="match status" value="1"/>
</dbReference>
<accession>A0A375ABS5</accession>
<evidence type="ECO:0000256" key="3">
    <source>
        <dbReference type="ARBA" id="ARBA00022705"/>
    </source>
</evidence>
<dbReference type="InterPro" id="IPR008766">
    <property type="entry name" value="Replication_gene_A-like"/>
</dbReference>
<evidence type="ECO:0000256" key="4">
    <source>
        <dbReference type="ARBA" id="ARBA00022722"/>
    </source>
</evidence>
<dbReference type="GO" id="GO:0004519">
    <property type="term" value="F:endonuclease activity"/>
    <property type="evidence" value="ECO:0007669"/>
    <property type="project" value="UniProtKB-KW"/>
</dbReference>
<dbReference type="AlphaFoldDB" id="A0A375ABS5"/>
<sequence>MQSHFNAGKSDRQNAREEPHWAYDWNVPRPAIAAESVQVSAPMLQQGQAVLYRLAQLPRFLAQHFRRRFDYLRQQRGLYAAFHYLLAVVARRLLPRIETVIAQHQLNTARCPAWLGESEDYNQLPEMPDKRLTRFAARIAAHMLDAYNARCDAHPLAGQATLLREDIQSQLYSQLATQAHALHVTPLHWQRLHSRTLTLQQAFAGLVRLVNAKWWERQLKIQRSRWREALWIASGEVSRAATPCLSRQAMLEIHARRLATQDFLQSRELENVRSGERLDLHDTVMASIANPAIRRMELMTMLAGIEHYAIQHHHIGMLITITAPGHFHPTRIHGERQVLPNPRWLPDCPTPKWAQHYLVRQWGKMRTAFKDNALQVYGLRVVEPHHDGTPHWHLMLYCERAQRQSVIDIVRRYSQGKNALAPHASRQFDCKHINRGGATAYIAKYIAKNIDGYALDGEKDNETGKPLREMAASACAWASLWRIPQFHFIGLPGIGVYRECRRIRSRSIKEELGEHAEAVRLAADQGDFAGYIEAQGGANVSRKQQSVRIARATSDRLNAYDEPQVRTVGIRSAKAGSERLFTTRPDEWRIVAKKADSQPTLPSHTARPWSSVNNCGNTPEPVCAFSDTPRHPSARLTYSQRDYLASLRPRLSRDGIETSRVEREALARGAQVKINGQLLDEFRNKAISAFDEKRMIASQVLHLWVDEDY</sequence>
<evidence type="ECO:0000256" key="2">
    <source>
        <dbReference type="ARBA" id="ARBA00009260"/>
    </source>
</evidence>
<keyword evidence="3" id="KW-0235">DNA replication</keyword>
<comment type="function">
    <text evidence="1">Possible endonuclease which induces a single-strand cut and initiates DNA replication.</text>
</comment>
<evidence type="ECO:0000313" key="9">
    <source>
        <dbReference type="Proteomes" id="UP000294820"/>
    </source>
</evidence>
<reference evidence="8 9" key="1">
    <citation type="submission" date="2016-09" db="EMBL/GenBank/DDBJ databases">
        <authorList>
            <person name="Reverchon S."/>
            <person name="Nasser W."/>
            <person name="Leonard S."/>
            <person name="Brochier C."/>
            <person name="Duprey A."/>
        </authorList>
    </citation>
    <scope>NUCLEOTIDE SEQUENCE [LARGE SCALE GENOMIC DNA]</scope>
    <source>
        <strain evidence="8 9">174/2</strain>
    </source>
</reference>
<feature type="domain" description="Replication gene A protein-like" evidence="7">
    <location>
        <begin position="132"/>
        <end position="453"/>
    </location>
</feature>
<evidence type="ECO:0000256" key="5">
    <source>
        <dbReference type="ARBA" id="ARBA00022759"/>
    </source>
</evidence>
<protein>
    <submittedName>
        <fullName evidence="8">Phage replication protein</fullName>
    </submittedName>
</protein>
<evidence type="ECO:0000259" key="7">
    <source>
        <dbReference type="Pfam" id="PF05840"/>
    </source>
</evidence>
<gene>
    <name evidence="8" type="ORF">DAQ1742_02549</name>
</gene>
<organism evidence="8 9">
    <name type="scientific">Dickeya aquatica</name>
    <dbReference type="NCBI Taxonomy" id="1401087"/>
    <lineage>
        <taxon>Bacteria</taxon>
        <taxon>Pseudomonadati</taxon>
        <taxon>Pseudomonadota</taxon>
        <taxon>Gammaproteobacteria</taxon>
        <taxon>Enterobacterales</taxon>
        <taxon>Pectobacteriaceae</taxon>
        <taxon>Dickeya</taxon>
    </lineage>
</organism>